<feature type="compositionally biased region" description="Polar residues" evidence="1">
    <location>
        <begin position="58"/>
        <end position="70"/>
    </location>
</feature>
<evidence type="ECO:0000256" key="1">
    <source>
        <dbReference type="SAM" id="MobiDB-lite"/>
    </source>
</evidence>
<dbReference type="Proteomes" id="UP000186601">
    <property type="component" value="Unassembled WGS sequence"/>
</dbReference>
<gene>
    <name evidence="2" type="ORF">PHLCEN_2v900</name>
</gene>
<reference evidence="2 3" key="1">
    <citation type="submission" date="2018-02" db="EMBL/GenBank/DDBJ databases">
        <title>Genome sequence of the basidiomycete white-rot fungus Phlebia centrifuga.</title>
        <authorList>
            <person name="Granchi Z."/>
            <person name="Peng M."/>
            <person name="de Vries R.P."/>
            <person name="Hilden K."/>
            <person name="Makela M.R."/>
            <person name="Grigoriev I."/>
            <person name="Riley R."/>
        </authorList>
    </citation>
    <scope>NUCLEOTIDE SEQUENCE [LARGE SCALE GENOMIC DNA]</scope>
    <source>
        <strain evidence="2 3">FBCC195</strain>
    </source>
</reference>
<evidence type="ECO:0000313" key="2">
    <source>
        <dbReference type="EMBL" id="PSS37262.1"/>
    </source>
</evidence>
<keyword evidence="3" id="KW-1185">Reference proteome</keyword>
<accession>A0A2R6S4S2</accession>
<feature type="region of interest" description="Disordered" evidence="1">
    <location>
        <begin position="56"/>
        <end position="87"/>
    </location>
</feature>
<evidence type="ECO:0000313" key="3">
    <source>
        <dbReference type="Proteomes" id="UP000186601"/>
    </source>
</evidence>
<sequence>MLRMLKRLRQDMQDPALKGTLNEPSLLQTFDLCLERINRLLLPLSSNMHIPNAEDISAPSSPNYSQNNAYSSLLSPRSPSPPPTTVNFPATYNQQNEVAAMLPIALTNSPPRGRRSRRLNPGSAPDDSFYDNINAIPPAYSAPRRKFGILFTAGRRPRH</sequence>
<feature type="region of interest" description="Disordered" evidence="1">
    <location>
        <begin position="107"/>
        <end position="129"/>
    </location>
</feature>
<comment type="caution">
    <text evidence="2">The sequence shown here is derived from an EMBL/GenBank/DDBJ whole genome shotgun (WGS) entry which is preliminary data.</text>
</comment>
<dbReference type="EMBL" id="MLYV02000069">
    <property type="protein sequence ID" value="PSS37262.1"/>
    <property type="molecule type" value="Genomic_DNA"/>
</dbReference>
<dbReference type="AlphaFoldDB" id="A0A2R6S4S2"/>
<organism evidence="2 3">
    <name type="scientific">Hermanssonia centrifuga</name>
    <dbReference type="NCBI Taxonomy" id="98765"/>
    <lineage>
        <taxon>Eukaryota</taxon>
        <taxon>Fungi</taxon>
        <taxon>Dikarya</taxon>
        <taxon>Basidiomycota</taxon>
        <taxon>Agaricomycotina</taxon>
        <taxon>Agaricomycetes</taxon>
        <taxon>Polyporales</taxon>
        <taxon>Meruliaceae</taxon>
        <taxon>Hermanssonia</taxon>
    </lineage>
</organism>
<name>A0A2R6S4S2_9APHY</name>
<protein>
    <submittedName>
        <fullName evidence="2">Uncharacterized protein</fullName>
    </submittedName>
</protein>
<proteinExistence type="predicted"/>